<organism evidence="6">
    <name type="scientific">Vitrella brassicaformis</name>
    <dbReference type="NCBI Taxonomy" id="1169539"/>
    <lineage>
        <taxon>Eukaryota</taxon>
        <taxon>Sar</taxon>
        <taxon>Alveolata</taxon>
        <taxon>Colpodellida</taxon>
        <taxon>Vitrellaceae</taxon>
        <taxon>Vitrella</taxon>
    </lineage>
</organism>
<feature type="domain" description="Translation initiation factor IF2/IF5" evidence="5">
    <location>
        <begin position="144"/>
        <end position="255"/>
    </location>
</feature>
<dbReference type="GO" id="GO:0003743">
    <property type="term" value="F:translation initiation factor activity"/>
    <property type="evidence" value="ECO:0007669"/>
    <property type="project" value="UniProtKB-KW"/>
</dbReference>
<dbReference type="GO" id="GO:0003729">
    <property type="term" value="F:mRNA binding"/>
    <property type="evidence" value="ECO:0007669"/>
    <property type="project" value="TreeGrafter"/>
</dbReference>
<dbReference type="EMBL" id="HBGB01045204">
    <property type="protein sequence ID" value="CAD9071516.1"/>
    <property type="molecule type" value="Transcribed_RNA"/>
</dbReference>
<dbReference type="GO" id="GO:0001731">
    <property type="term" value="P:formation of translation preinitiation complex"/>
    <property type="evidence" value="ECO:0007669"/>
    <property type="project" value="TreeGrafter"/>
</dbReference>
<dbReference type="FunFam" id="3.30.30.170:FF:000001">
    <property type="entry name" value="Eukaryotic translation initiation factor 2 subunit"/>
    <property type="match status" value="1"/>
</dbReference>
<evidence type="ECO:0000259" key="5">
    <source>
        <dbReference type="SMART" id="SM00653"/>
    </source>
</evidence>
<dbReference type="SMART" id="SM00653">
    <property type="entry name" value="eIF2B_5"/>
    <property type="match status" value="1"/>
</dbReference>
<dbReference type="InterPro" id="IPR045196">
    <property type="entry name" value="IF2/IF5"/>
</dbReference>
<dbReference type="InterPro" id="IPR016190">
    <property type="entry name" value="Transl_init_fac_IF2/IF5_Zn-bd"/>
</dbReference>
<dbReference type="Pfam" id="PF01873">
    <property type="entry name" value="eIF-5_eIF-2B"/>
    <property type="match status" value="1"/>
</dbReference>
<feature type="compositionally biased region" description="Basic residues" evidence="4">
    <location>
        <begin position="82"/>
        <end position="93"/>
    </location>
</feature>
<evidence type="ECO:0000256" key="4">
    <source>
        <dbReference type="SAM" id="MobiDB-lite"/>
    </source>
</evidence>
<name>A0A7S1PBW2_9ALVE</name>
<keyword evidence="2" id="KW-0396">Initiation factor</keyword>
<dbReference type="PANTHER" id="PTHR23001">
    <property type="entry name" value="EUKARYOTIC TRANSLATION INITIATION FACTOR"/>
    <property type="match status" value="1"/>
</dbReference>
<dbReference type="InterPro" id="IPR016189">
    <property type="entry name" value="Transl_init_fac_IF2/IF5_N"/>
</dbReference>
<proteinExistence type="inferred from homology"/>
<reference evidence="6" key="1">
    <citation type="submission" date="2021-01" db="EMBL/GenBank/DDBJ databases">
        <authorList>
            <person name="Corre E."/>
            <person name="Pelletier E."/>
            <person name="Niang G."/>
            <person name="Scheremetjew M."/>
            <person name="Finn R."/>
            <person name="Kale V."/>
            <person name="Holt S."/>
            <person name="Cochrane G."/>
            <person name="Meng A."/>
            <person name="Brown T."/>
            <person name="Cohen L."/>
        </authorList>
    </citation>
    <scope>NUCLEOTIDE SEQUENCE</scope>
    <source>
        <strain evidence="6">CCMP3346</strain>
    </source>
</reference>
<feature type="compositionally biased region" description="Basic and acidic residues" evidence="4">
    <location>
        <begin position="94"/>
        <end position="106"/>
    </location>
</feature>
<dbReference type="GO" id="GO:0005850">
    <property type="term" value="C:eukaryotic translation initiation factor 2 complex"/>
    <property type="evidence" value="ECO:0007669"/>
    <property type="project" value="TreeGrafter"/>
</dbReference>
<dbReference type="GO" id="GO:0031369">
    <property type="term" value="F:translation initiation factor binding"/>
    <property type="evidence" value="ECO:0007669"/>
    <property type="project" value="TreeGrafter"/>
</dbReference>
<gene>
    <name evidence="6" type="ORF">VBRA1451_LOCUS26599</name>
</gene>
<dbReference type="SUPFAM" id="SSF100966">
    <property type="entry name" value="Translation initiation factor 2 beta, aIF2beta, N-terminal domain"/>
    <property type="match status" value="1"/>
</dbReference>
<keyword evidence="3" id="KW-0648">Protein biosynthesis</keyword>
<sequence length="280" mass="31380">MPEKCLTQRSGASPLLSLFRRVRHFSGIHKRDCISVCRVQVLVEEKSVNRGIAAMDESELQQNGPAEAGPAEADAEEMKAMFGKKKKKGTKKKKADDEAADQKAEEFVDGSGQPFVKGKLHPYSFLLSRLYERINESNPELGQRKRYTLKPPQVVRVGSKKVAWINFAEICKMMNRSQDHVNQFVLAELGTEGSVAGDDQLVLKGKYGPKHMESLLRKYIDEYVKCHMCKSPNTALQRDAATRLYTLICYNCTAQRTVSQIKSGFHAVARGERKKAKAAT</sequence>
<evidence type="ECO:0000256" key="2">
    <source>
        <dbReference type="ARBA" id="ARBA00022540"/>
    </source>
</evidence>
<comment type="similarity">
    <text evidence="1">Belongs to the eIF-2-beta/eIF-5 family.</text>
</comment>
<dbReference type="PANTHER" id="PTHR23001:SF3">
    <property type="entry name" value="EUKARYOTIC TRANSLATION INITIATION FACTOR 2 SUBUNIT 2"/>
    <property type="match status" value="1"/>
</dbReference>
<protein>
    <recommendedName>
        <fullName evidence="5">Translation initiation factor IF2/IF5 domain-containing protein</fullName>
    </recommendedName>
</protein>
<evidence type="ECO:0000313" key="6">
    <source>
        <dbReference type="EMBL" id="CAD9071516.1"/>
    </source>
</evidence>
<evidence type="ECO:0000256" key="1">
    <source>
        <dbReference type="ARBA" id="ARBA00010397"/>
    </source>
</evidence>
<feature type="region of interest" description="Disordered" evidence="4">
    <location>
        <begin position="82"/>
        <end position="106"/>
    </location>
</feature>
<evidence type="ECO:0000256" key="3">
    <source>
        <dbReference type="ARBA" id="ARBA00022917"/>
    </source>
</evidence>
<dbReference type="Gene3D" id="3.30.30.170">
    <property type="match status" value="1"/>
</dbReference>
<dbReference type="AlphaFoldDB" id="A0A7S1PBW2"/>
<accession>A0A7S1PBW2</accession>
<feature type="region of interest" description="Disordered" evidence="4">
    <location>
        <begin position="57"/>
        <end position="76"/>
    </location>
</feature>
<dbReference type="SUPFAM" id="SSF75689">
    <property type="entry name" value="Zinc-binding domain of translation initiation factor 2 beta"/>
    <property type="match status" value="1"/>
</dbReference>
<dbReference type="InterPro" id="IPR002735">
    <property type="entry name" value="Transl_init_fac_IF2/IF5_dom"/>
</dbReference>